<dbReference type="Proteomes" id="UP001642540">
    <property type="component" value="Unassembled WGS sequence"/>
</dbReference>
<comment type="caution">
    <text evidence="20">The sequence shown here is derived from an EMBL/GenBank/DDBJ whole genome shotgun (WGS) entry which is preliminary data.</text>
</comment>
<dbReference type="InterPro" id="IPR008590">
    <property type="entry name" value="TMEM_230/134"/>
</dbReference>
<dbReference type="InterPro" id="IPR044234">
    <property type="entry name" value="TMEM230"/>
</dbReference>
<keyword evidence="9 19" id="KW-0812">Transmembrane</keyword>
<comment type="function">
    <text evidence="16">Involved in trafficking and recycling of synaptic vesicles.</text>
</comment>
<evidence type="ECO:0000313" key="20">
    <source>
        <dbReference type="EMBL" id="CAL8077905.1"/>
    </source>
</evidence>
<keyword evidence="15" id="KW-0968">Cytoplasmic vesicle</keyword>
<keyword evidence="21" id="KW-1185">Reference proteome</keyword>
<feature type="region of interest" description="Disordered" evidence="18">
    <location>
        <begin position="1"/>
        <end position="25"/>
    </location>
</feature>
<evidence type="ECO:0000256" key="3">
    <source>
        <dbReference type="ARBA" id="ARBA00004234"/>
    </source>
</evidence>
<evidence type="ECO:0000256" key="17">
    <source>
        <dbReference type="ARBA" id="ARBA00024088"/>
    </source>
</evidence>
<evidence type="ECO:0000256" key="13">
    <source>
        <dbReference type="ARBA" id="ARBA00023034"/>
    </source>
</evidence>
<evidence type="ECO:0000256" key="2">
    <source>
        <dbReference type="ARBA" id="ARBA00004172"/>
    </source>
</evidence>
<evidence type="ECO:0000256" key="8">
    <source>
        <dbReference type="ARBA" id="ARBA00007743"/>
    </source>
</evidence>
<proteinExistence type="inferred from homology"/>
<dbReference type="PANTHER" id="PTHR15664">
    <property type="entry name" value="C20ORF30 PROTEIN"/>
    <property type="match status" value="1"/>
</dbReference>
<protein>
    <recommendedName>
        <fullName evidence="17">Transmembrane protein 230</fullName>
    </recommendedName>
</protein>
<comment type="similarity">
    <text evidence="8">Belongs to the TMEM134/TMEM230 family.</text>
</comment>
<evidence type="ECO:0000256" key="14">
    <source>
        <dbReference type="ARBA" id="ARBA00023136"/>
    </source>
</evidence>
<dbReference type="EMBL" id="CAXLJM020000013">
    <property type="protein sequence ID" value="CAL8077905.1"/>
    <property type="molecule type" value="Genomic_DNA"/>
</dbReference>
<keyword evidence="13" id="KW-0333">Golgi apparatus</keyword>
<evidence type="ECO:0000256" key="7">
    <source>
        <dbReference type="ARBA" id="ARBA00004603"/>
    </source>
</evidence>
<organism evidence="20 21">
    <name type="scientific">Orchesella dallaii</name>
    <dbReference type="NCBI Taxonomy" id="48710"/>
    <lineage>
        <taxon>Eukaryota</taxon>
        <taxon>Metazoa</taxon>
        <taxon>Ecdysozoa</taxon>
        <taxon>Arthropoda</taxon>
        <taxon>Hexapoda</taxon>
        <taxon>Collembola</taxon>
        <taxon>Entomobryomorpha</taxon>
        <taxon>Entomobryoidea</taxon>
        <taxon>Orchesellidae</taxon>
        <taxon>Orchesellinae</taxon>
        <taxon>Orchesella</taxon>
    </lineage>
</organism>
<evidence type="ECO:0000256" key="18">
    <source>
        <dbReference type="SAM" id="MobiDB-lite"/>
    </source>
</evidence>
<evidence type="ECO:0000256" key="9">
    <source>
        <dbReference type="ARBA" id="ARBA00022692"/>
    </source>
</evidence>
<evidence type="ECO:0000313" key="21">
    <source>
        <dbReference type="Proteomes" id="UP001642540"/>
    </source>
</evidence>
<keyword evidence="10" id="KW-0967">Endosome</keyword>
<evidence type="ECO:0000256" key="12">
    <source>
        <dbReference type="ARBA" id="ARBA00023018"/>
    </source>
</evidence>
<dbReference type="Pfam" id="PF05915">
    <property type="entry name" value="TMEM_230_134"/>
    <property type="match status" value="1"/>
</dbReference>
<evidence type="ECO:0000256" key="6">
    <source>
        <dbReference type="ARBA" id="ARBA00004601"/>
    </source>
</evidence>
<comment type="subcellular location">
    <subcellularLocation>
        <location evidence="5">Cytoplasmic vesicle</location>
        <location evidence="5">Autophagosome</location>
    </subcellularLocation>
    <subcellularLocation>
        <location evidence="3">Cytoplasmic vesicle</location>
        <location evidence="3">Secretory vesicle</location>
        <location evidence="3">Synaptic vesicle</location>
    </subcellularLocation>
    <subcellularLocation>
        <location evidence="4">Early endosome</location>
    </subcellularLocation>
    <subcellularLocation>
        <location evidence="6">Golgi apparatus</location>
        <location evidence="6">trans-Golgi network</location>
    </subcellularLocation>
    <subcellularLocation>
        <location evidence="7">Late endosome</location>
    </subcellularLocation>
    <subcellularLocation>
        <location evidence="1">Membrane</location>
        <topology evidence="1">Multi-pass membrane protein</topology>
    </subcellularLocation>
    <subcellularLocation>
        <location evidence="2">Recycling endosome</location>
    </subcellularLocation>
</comment>
<feature type="transmembrane region" description="Helical" evidence="19">
    <location>
        <begin position="110"/>
        <end position="128"/>
    </location>
</feature>
<name>A0ABP1PXK4_9HEXA</name>
<gene>
    <name evidence="20" type="ORF">ODALV1_LOCUS3952</name>
</gene>
<evidence type="ECO:0000256" key="10">
    <source>
        <dbReference type="ARBA" id="ARBA00022753"/>
    </source>
</evidence>
<keyword evidence="14 19" id="KW-0472">Membrane</keyword>
<evidence type="ECO:0000256" key="15">
    <source>
        <dbReference type="ARBA" id="ARBA00023329"/>
    </source>
</evidence>
<evidence type="ECO:0000256" key="19">
    <source>
        <dbReference type="SAM" id="Phobius"/>
    </source>
</evidence>
<reference evidence="20 21" key="1">
    <citation type="submission" date="2024-08" db="EMBL/GenBank/DDBJ databases">
        <authorList>
            <person name="Cucini C."/>
            <person name="Frati F."/>
        </authorList>
    </citation>
    <scope>NUCLEOTIDE SEQUENCE [LARGE SCALE GENOMIC DNA]</scope>
</reference>
<evidence type="ECO:0000256" key="11">
    <source>
        <dbReference type="ARBA" id="ARBA00022989"/>
    </source>
</evidence>
<accession>A0ABP1PXK4</accession>
<keyword evidence="12" id="KW-0770">Synapse</keyword>
<evidence type="ECO:0000256" key="5">
    <source>
        <dbReference type="ARBA" id="ARBA00004419"/>
    </source>
</evidence>
<sequence>MTKIKLTNRKTPGFPNSEFQSNSGAASFNNNNNGNFHQTTGSLLYRPLSGQNASTTNDDYIDSQFQRPPSRIPTRSICLASFLCFAGSSLLVFGLMVLTGHMDAKFADRAWPMIIMGFLMFIPGAYHVRIAYYAHRGIPGYSFDDIPEFE</sequence>
<dbReference type="PANTHER" id="PTHR15664:SF6">
    <property type="entry name" value="TRANSMEMBRANE PROTEIN 230"/>
    <property type="match status" value="1"/>
</dbReference>
<evidence type="ECO:0000256" key="16">
    <source>
        <dbReference type="ARBA" id="ARBA00024003"/>
    </source>
</evidence>
<feature type="transmembrane region" description="Helical" evidence="19">
    <location>
        <begin position="77"/>
        <end position="98"/>
    </location>
</feature>
<keyword evidence="11 19" id="KW-1133">Transmembrane helix</keyword>
<evidence type="ECO:0000256" key="1">
    <source>
        <dbReference type="ARBA" id="ARBA00004141"/>
    </source>
</evidence>
<evidence type="ECO:0000256" key="4">
    <source>
        <dbReference type="ARBA" id="ARBA00004412"/>
    </source>
</evidence>